<dbReference type="Proteomes" id="UP000765509">
    <property type="component" value="Unassembled WGS sequence"/>
</dbReference>
<dbReference type="GO" id="GO:0003924">
    <property type="term" value="F:GTPase activity"/>
    <property type="evidence" value="ECO:0007669"/>
    <property type="project" value="InterPro"/>
</dbReference>
<dbReference type="GO" id="GO:0051646">
    <property type="term" value="P:mitochondrion localization"/>
    <property type="evidence" value="ECO:0007669"/>
    <property type="project" value="TreeGrafter"/>
</dbReference>
<dbReference type="InterPro" id="IPR045063">
    <property type="entry name" value="Dynamin_N"/>
</dbReference>
<evidence type="ECO:0000256" key="1">
    <source>
        <dbReference type="ARBA" id="ARBA00004374"/>
    </source>
</evidence>
<evidence type="ECO:0000256" key="5">
    <source>
        <dbReference type="ARBA" id="ARBA00022801"/>
    </source>
</evidence>
<sequence>MSLKSLSSSLQSPQSTQSSSFDPSSTCHPSSQDPHQIEIQQSNDLKVLKETKTFLKDRDQLIHVINLSNQLLSKLNQFHSNQSNLNYPINSNSLNILSLENLPLSSNSTNSSFNLINSNHRRTSGRLNNLESNLLINHHSLVNTISNRLLTVQSHLDDLKIRVLDRNSRILITGDLNSGKSTFVNALLTRDVAPTDQQPCTEVMCEILDYSQLNSSKKIEIIHAIHHNKTYNLNDPTTFDTFPIDKLSELVINPSDHDDLHPNPYQLLKVYISTPNLNQPQSIIKPTNTISLLRNGDISVSFIDSPGLNRDTLSTMELFAKQSTIDVVVFVVSAENQFTLSAQEFLWAASQEKAYVFVVVNKWNGIRDKVKAERRIRDQLRKLSPATWQERSQLVHFIDSQDVILNHSFKHDSHSLSSSSNLNSFDHLQRSLSSFVFLRRSISKLQPAQTYTRNLLNDLLIISNTNLEEAQKLYTQSQTRLGNILPRFNQLSQNSNQIEETVNQIEDNTISSVQSISRKILLSALSNIKQGKLAQVAKTNQNSPPPYYPTYHGLLYIFQFAHDVRQVLLNSLEANVNYVEQLARDSTSKAVDAIRENSVAKSLLQDDRMPERKFNPQAMFSRGRKYQLSNPNQTSLGLCTVNLGLPGFSDLIDFDQLNFFNRSNKLKSNDSLISSSSLIGSLGFGTLTLFGTGVTGGRVFVEALIKLSEIFGRHGARKWTGSLVATISIGFGIYLIMDIPRAIPRNIGKKLDKELNEMVHSVDVGGNNQINWLDYEIDRITKETRKVVRLAGWDLRERFRVALEEAKLESDGAKSELSKALEAESWLKEFKVEVDGVLELVEGVGKAVEI</sequence>
<evidence type="ECO:0000256" key="2">
    <source>
        <dbReference type="ARBA" id="ARBA00022692"/>
    </source>
</evidence>
<name>A0A9Q3HUL8_9BASI</name>
<dbReference type="PROSITE" id="PS51718">
    <property type="entry name" value="G_DYNAMIN_2"/>
    <property type="match status" value="1"/>
</dbReference>
<evidence type="ECO:0000313" key="14">
    <source>
        <dbReference type="EMBL" id="MBW0518456.1"/>
    </source>
</evidence>
<evidence type="ECO:0000256" key="3">
    <source>
        <dbReference type="ARBA" id="ARBA00022741"/>
    </source>
</evidence>
<keyword evidence="15" id="KW-1185">Reference proteome</keyword>
<evidence type="ECO:0000256" key="8">
    <source>
        <dbReference type="ARBA" id="ARBA00023128"/>
    </source>
</evidence>
<dbReference type="OrthoDB" id="9984778at2759"/>
<evidence type="ECO:0000256" key="7">
    <source>
        <dbReference type="ARBA" id="ARBA00023054"/>
    </source>
</evidence>
<evidence type="ECO:0000313" key="15">
    <source>
        <dbReference type="Proteomes" id="UP000765509"/>
    </source>
</evidence>
<keyword evidence="7" id="KW-0175">Coiled coil</keyword>
<feature type="region of interest" description="Disordered" evidence="12">
    <location>
        <begin position="1"/>
        <end position="34"/>
    </location>
</feature>
<dbReference type="Gene3D" id="3.40.50.300">
    <property type="entry name" value="P-loop containing nucleotide triphosphate hydrolases"/>
    <property type="match status" value="1"/>
</dbReference>
<dbReference type="GO" id="GO:0005741">
    <property type="term" value="C:mitochondrial outer membrane"/>
    <property type="evidence" value="ECO:0007669"/>
    <property type="project" value="UniProtKB-SubCell"/>
</dbReference>
<keyword evidence="6" id="KW-1133">Transmembrane helix</keyword>
<keyword evidence="10" id="KW-0472">Membrane</keyword>
<dbReference type="SUPFAM" id="SSF52540">
    <property type="entry name" value="P-loop containing nucleoside triphosphate hydrolases"/>
    <property type="match status" value="1"/>
</dbReference>
<organism evidence="14 15">
    <name type="scientific">Austropuccinia psidii MF-1</name>
    <dbReference type="NCBI Taxonomy" id="1389203"/>
    <lineage>
        <taxon>Eukaryota</taxon>
        <taxon>Fungi</taxon>
        <taxon>Dikarya</taxon>
        <taxon>Basidiomycota</taxon>
        <taxon>Pucciniomycotina</taxon>
        <taxon>Pucciniomycetes</taxon>
        <taxon>Pucciniales</taxon>
        <taxon>Sphaerophragmiaceae</taxon>
        <taxon>Austropuccinia</taxon>
    </lineage>
</organism>
<dbReference type="FunFam" id="3.40.50.300:FF:000638">
    <property type="entry name" value="Transmembrane GTPase Fzo1, putative"/>
    <property type="match status" value="1"/>
</dbReference>
<accession>A0A9Q3HUL8</accession>
<dbReference type="InterPro" id="IPR030381">
    <property type="entry name" value="G_DYNAMIN_dom"/>
</dbReference>
<proteinExistence type="predicted"/>
<dbReference type="PANTHER" id="PTHR10465">
    <property type="entry name" value="TRANSMEMBRANE GTPASE FZO1"/>
    <property type="match status" value="1"/>
</dbReference>
<keyword evidence="4" id="KW-1000">Mitochondrion outer membrane</keyword>
<evidence type="ECO:0000259" key="13">
    <source>
        <dbReference type="PROSITE" id="PS51718"/>
    </source>
</evidence>
<dbReference type="AlphaFoldDB" id="A0A9Q3HUL8"/>
<comment type="catalytic activity">
    <reaction evidence="11">
        <text>GTP + H2O = GDP + phosphate + H(+)</text>
        <dbReference type="Rhea" id="RHEA:19669"/>
        <dbReference type="ChEBI" id="CHEBI:15377"/>
        <dbReference type="ChEBI" id="CHEBI:15378"/>
        <dbReference type="ChEBI" id="CHEBI:37565"/>
        <dbReference type="ChEBI" id="CHEBI:43474"/>
        <dbReference type="ChEBI" id="CHEBI:58189"/>
    </reaction>
</comment>
<evidence type="ECO:0000256" key="4">
    <source>
        <dbReference type="ARBA" id="ARBA00022787"/>
    </source>
</evidence>
<keyword evidence="5" id="KW-0378">Hydrolase</keyword>
<evidence type="ECO:0000256" key="6">
    <source>
        <dbReference type="ARBA" id="ARBA00022989"/>
    </source>
</evidence>
<dbReference type="InterPro" id="IPR027417">
    <property type="entry name" value="P-loop_NTPase"/>
</dbReference>
<dbReference type="Pfam" id="PF00350">
    <property type="entry name" value="Dynamin_N"/>
    <property type="match status" value="1"/>
</dbReference>
<dbReference type="GO" id="GO:0005525">
    <property type="term" value="F:GTP binding"/>
    <property type="evidence" value="ECO:0007669"/>
    <property type="project" value="UniProtKB-KW"/>
</dbReference>
<keyword evidence="8" id="KW-0496">Mitochondrion</keyword>
<dbReference type="GO" id="GO:0008053">
    <property type="term" value="P:mitochondrial fusion"/>
    <property type="evidence" value="ECO:0007669"/>
    <property type="project" value="TreeGrafter"/>
</dbReference>
<evidence type="ECO:0000256" key="10">
    <source>
        <dbReference type="ARBA" id="ARBA00023136"/>
    </source>
</evidence>
<reference evidence="14" key="1">
    <citation type="submission" date="2021-03" db="EMBL/GenBank/DDBJ databases">
        <title>Draft genome sequence of rust myrtle Austropuccinia psidii MF-1, a brazilian biotype.</title>
        <authorList>
            <person name="Quecine M.C."/>
            <person name="Pachon D.M.R."/>
            <person name="Bonatelli M.L."/>
            <person name="Correr F.H."/>
            <person name="Franceschini L.M."/>
            <person name="Leite T.F."/>
            <person name="Margarido G.R.A."/>
            <person name="Almeida C.A."/>
            <person name="Ferrarezi J.A."/>
            <person name="Labate C.A."/>
        </authorList>
    </citation>
    <scope>NUCLEOTIDE SEQUENCE</scope>
    <source>
        <strain evidence="14">MF-1</strain>
    </source>
</reference>
<evidence type="ECO:0000256" key="9">
    <source>
        <dbReference type="ARBA" id="ARBA00023134"/>
    </source>
</evidence>
<dbReference type="PANTHER" id="PTHR10465:SF0">
    <property type="entry name" value="SARCALUMENIN"/>
    <property type="match status" value="1"/>
</dbReference>
<keyword evidence="9" id="KW-0342">GTP-binding</keyword>
<dbReference type="EMBL" id="AVOT02026655">
    <property type="protein sequence ID" value="MBW0518456.1"/>
    <property type="molecule type" value="Genomic_DNA"/>
</dbReference>
<keyword evidence="2" id="KW-0812">Transmembrane</keyword>
<comment type="subcellular location">
    <subcellularLocation>
        <location evidence="1">Mitochondrion outer membrane</location>
        <topology evidence="1">Multi-pass membrane protein</topology>
    </subcellularLocation>
</comment>
<gene>
    <name evidence="14" type="ORF">O181_058171</name>
</gene>
<dbReference type="InterPro" id="IPR027094">
    <property type="entry name" value="Mitofusin_fam"/>
</dbReference>
<feature type="compositionally biased region" description="Low complexity" evidence="12">
    <location>
        <begin position="1"/>
        <end position="25"/>
    </location>
</feature>
<protein>
    <recommendedName>
        <fullName evidence="13">Dynamin-type G domain-containing protein</fullName>
    </recommendedName>
</protein>
<evidence type="ECO:0000256" key="12">
    <source>
        <dbReference type="SAM" id="MobiDB-lite"/>
    </source>
</evidence>
<keyword evidence="3" id="KW-0547">Nucleotide-binding</keyword>
<evidence type="ECO:0000256" key="11">
    <source>
        <dbReference type="ARBA" id="ARBA00048548"/>
    </source>
</evidence>
<feature type="domain" description="Dynamin-type G" evidence="13">
    <location>
        <begin position="164"/>
        <end position="447"/>
    </location>
</feature>
<comment type="caution">
    <text evidence="14">The sequence shown here is derived from an EMBL/GenBank/DDBJ whole genome shotgun (WGS) entry which is preliminary data.</text>
</comment>